<dbReference type="AlphaFoldDB" id="A0A8J2BS48"/>
<comment type="caution">
    <text evidence="2">The sequence shown here is derived from an EMBL/GenBank/DDBJ whole genome shotgun (WGS) entry which is preliminary data.</text>
</comment>
<accession>A0A8J2BS48</accession>
<keyword evidence="3" id="KW-1185">Reference proteome</keyword>
<sequence>MKLTQRCSSLFLTAVLFVGTTVATYPHETPFVFTYLTELQPKGSWEFEQWVLPFVGQQSGDYANIFFRDEIEYGISDQFQLALYVNSRYVEAFRNLPNGFTGGPDVPATASPLGRFRNFDFDSVSLEMIYQLLNPYKDPIGLALYFEPLFGTDKAEAEPKLLLQKNFFNDRLVVAYNFVWEWEWEKELEGPPGIGPFEEHMAKEMAMIHFVGVSYQLGNGWWLGVEGEEHSEFEGFTLKGIEHAAFFLGPAVHYGAERWWASLSVLPQVFAVPLNEEQREVMSGGRIFGNEHVAVQVGLRVGISW</sequence>
<proteinExistence type="predicted"/>
<name>A0A8J2BS48_9BACT</name>
<feature type="chain" id="PRO_5035262309" description="MetA-pathway of phenol degradation" evidence="1">
    <location>
        <begin position="24"/>
        <end position="305"/>
    </location>
</feature>
<organism evidence="2 3">
    <name type="scientific">Candidatus Methylacidithermus pantelleriae</name>
    <dbReference type="NCBI Taxonomy" id="2744239"/>
    <lineage>
        <taxon>Bacteria</taxon>
        <taxon>Pseudomonadati</taxon>
        <taxon>Verrucomicrobiota</taxon>
        <taxon>Methylacidiphilae</taxon>
        <taxon>Methylacidiphilales</taxon>
        <taxon>Methylacidiphilaceae</taxon>
        <taxon>Candidatus Methylacidithermus</taxon>
    </lineage>
</organism>
<dbReference type="InterPro" id="IPR046603">
    <property type="entry name" value="DUF6662"/>
</dbReference>
<evidence type="ECO:0008006" key="4">
    <source>
        <dbReference type="Google" id="ProtNLM"/>
    </source>
</evidence>
<evidence type="ECO:0000256" key="1">
    <source>
        <dbReference type="SAM" id="SignalP"/>
    </source>
</evidence>
<dbReference type="Pfam" id="PF20367">
    <property type="entry name" value="DUF6662"/>
    <property type="match status" value="1"/>
</dbReference>
<dbReference type="RefSeq" id="WP_174581903.1">
    <property type="nucleotide sequence ID" value="NZ_CAJNOB010000012.1"/>
</dbReference>
<protein>
    <recommendedName>
        <fullName evidence="4">MetA-pathway of phenol degradation</fullName>
    </recommendedName>
</protein>
<evidence type="ECO:0000313" key="3">
    <source>
        <dbReference type="Proteomes" id="UP000663859"/>
    </source>
</evidence>
<gene>
    <name evidence="2" type="ORF">MPNT_20045</name>
</gene>
<reference evidence="2" key="1">
    <citation type="submission" date="2021-02" db="EMBL/GenBank/DDBJ databases">
        <authorList>
            <person name="Cremers G."/>
            <person name="Picone N."/>
        </authorList>
    </citation>
    <scope>NUCLEOTIDE SEQUENCE</scope>
    <source>
        <strain evidence="2">PQ17</strain>
    </source>
</reference>
<evidence type="ECO:0000313" key="2">
    <source>
        <dbReference type="EMBL" id="CAF0695888.1"/>
    </source>
</evidence>
<feature type="signal peptide" evidence="1">
    <location>
        <begin position="1"/>
        <end position="23"/>
    </location>
</feature>
<dbReference type="EMBL" id="CAJNOB010000012">
    <property type="protein sequence ID" value="CAF0695888.1"/>
    <property type="molecule type" value="Genomic_DNA"/>
</dbReference>
<keyword evidence="1" id="KW-0732">Signal</keyword>
<dbReference type="Proteomes" id="UP000663859">
    <property type="component" value="Unassembled WGS sequence"/>
</dbReference>